<dbReference type="AlphaFoldDB" id="A0A5D2CQZ7"/>
<dbReference type="Proteomes" id="UP000323506">
    <property type="component" value="Chromosome D05"/>
</dbReference>
<gene>
    <name evidence="1" type="ORF">ES288_D05G361800v1</name>
</gene>
<organism evidence="1 2">
    <name type="scientific">Gossypium darwinii</name>
    <name type="common">Darwin's cotton</name>
    <name type="synonym">Gossypium barbadense var. darwinii</name>
    <dbReference type="NCBI Taxonomy" id="34276"/>
    <lineage>
        <taxon>Eukaryota</taxon>
        <taxon>Viridiplantae</taxon>
        <taxon>Streptophyta</taxon>
        <taxon>Embryophyta</taxon>
        <taxon>Tracheophyta</taxon>
        <taxon>Spermatophyta</taxon>
        <taxon>Magnoliopsida</taxon>
        <taxon>eudicotyledons</taxon>
        <taxon>Gunneridae</taxon>
        <taxon>Pentapetalae</taxon>
        <taxon>rosids</taxon>
        <taxon>malvids</taxon>
        <taxon>Malvales</taxon>
        <taxon>Malvaceae</taxon>
        <taxon>Malvoideae</taxon>
        <taxon>Gossypium</taxon>
    </lineage>
</organism>
<name>A0A5D2CQZ7_GOSDA</name>
<evidence type="ECO:0000313" key="2">
    <source>
        <dbReference type="Proteomes" id="UP000323506"/>
    </source>
</evidence>
<feature type="non-terminal residue" evidence="1">
    <location>
        <position position="158"/>
    </location>
</feature>
<protein>
    <recommendedName>
        <fullName evidence="3">Reverse transcriptase zinc-binding domain-containing protein</fullName>
    </recommendedName>
</protein>
<sequence>MLLVPKCIIDDLHSKMSRTWWTSNEKTRGWAMMKWERMCYPNGMEGMGFRDMKLFNLALLGRQVWRLMQFKDTLCFRVLSSKYFPEGDILCSKSCDKPSYTWSSIVKATEFFKEGFVWLVGDGNTIDIPRDQWGFEGLNGDSIQRYKLHVNERKVRDL</sequence>
<proteinExistence type="predicted"/>
<dbReference type="EMBL" id="CM017705">
    <property type="protein sequence ID" value="TYG71030.1"/>
    <property type="molecule type" value="Genomic_DNA"/>
</dbReference>
<evidence type="ECO:0008006" key="3">
    <source>
        <dbReference type="Google" id="ProtNLM"/>
    </source>
</evidence>
<reference evidence="1 2" key="1">
    <citation type="submission" date="2019-06" db="EMBL/GenBank/DDBJ databases">
        <title>WGS assembly of Gossypium darwinii.</title>
        <authorList>
            <person name="Chen Z.J."/>
            <person name="Sreedasyam A."/>
            <person name="Ando A."/>
            <person name="Song Q."/>
            <person name="De L."/>
            <person name="Hulse-Kemp A."/>
            <person name="Ding M."/>
            <person name="Ye W."/>
            <person name="Kirkbride R."/>
            <person name="Jenkins J."/>
            <person name="Plott C."/>
            <person name="Lovell J."/>
            <person name="Lin Y.-M."/>
            <person name="Vaughn R."/>
            <person name="Liu B."/>
            <person name="Li W."/>
            <person name="Simpson S."/>
            <person name="Scheffler B."/>
            <person name="Saski C."/>
            <person name="Grover C."/>
            <person name="Hu G."/>
            <person name="Conover J."/>
            <person name="Carlson J."/>
            <person name="Shu S."/>
            <person name="Boston L."/>
            <person name="Williams M."/>
            <person name="Peterson D."/>
            <person name="Mcgee K."/>
            <person name="Jones D."/>
            <person name="Wendel J."/>
            <person name="Stelly D."/>
            <person name="Grimwood J."/>
            <person name="Schmutz J."/>
        </authorList>
    </citation>
    <scope>NUCLEOTIDE SEQUENCE [LARGE SCALE GENOMIC DNA]</scope>
    <source>
        <strain evidence="1">1808015.09</strain>
    </source>
</reference>
<evidence type="ECO:0000313" key="1">
    <source>
        <dbReference type="EMBL" id="TYG71030.1"/>
    </source>
</evidence>
<accession>A0A5D2CQZ7</accession>
<keyword evidence="2" id="KW-1185">Reference proteome</keyword>